<dbReference type="GO" id="GO:0006189">
    <property type="term" value="P:'de novo' IMP biosynthetic process"/>
    <property type="evidence" value="ECO:0007669"/>
    <property type="project" value="UniProtKB-UniRule"/>
</dbReference>
<keyword evidence="5 8" id="KW-0378">Hydrolase</keyword>
<dbReference type="EMBL" id="DSOL01000175">
    <property type="protein sequence ID" value="HEN28229.1"/>
    <property type="molecule type" value="Genomic_DNA"/>
</dbReference>
<dbReference type="SUPFAM" id="SSF52317">
    <property type="entry name" value="Class I glutamine amidotransferase-like"/>
    <property type="match status" value="1"/>
</dbReference>
<protein>
    <recommendedName>
        <fullName evidence="8">Phosphoribosylformylglycinamidine synthase subunit PurQ</fullName>
        <shortName evidence="8">FGAM synthase</shortName>
        <ecNumber evidence="8">6.3.5.3</ecNumber>
    </recommendedName>
    <alternativeName>
        <fullName evidence="8">Formylglycinamide ribonucleotide amidotransferase subunit I</fullName>
        <shortName evidence="8">FGAR amidotransferase I</shortName>
        <shortName evidence="8">FGAR-AT I</shortName>
    </alternativeName>
    <alternativeName>
        <fullName evidence="8">Glutaminase PurQ</fullName>
        <ecNumber evidence="8">3.5.1.2</ecNumber>
    </alternativeName>
    <alternativeName>
        <fullName evidence="8">Phosphoribosylformylglycinamidine synthase subunit I</fullName>
    </alternativeName>
</protein>
<keyword evidence="6 8" id="KW-0067">ATP-binding</keyword>
<dbReference type="GO" id="GO:0005524">
    <property type="term" value="F:ATP binding"/>
    <property type="evidence" value="ECO:0007669"/>
    <property type="project" value="UniProtKB-KW"/>
</dbReference>
<dbReference type="HAMAP" id="MF_00421">
    <property type="entry name" value="PurQ"/>
    <property type="match status" value="1"/>
</dbReference>
<dbReference type="InterPro" id="IPR029062">
    <property type="entry name" value="Class_I_gatase-like"/>
</dbReference>
<dbReference type="CDD" id="cd01740">
    <property type="entry name" value="GATase1_FGAR_AT"/>
    <property type="match status" value="1"/>
</dbReference>
<feature type="active site" description="Nucleophile" evidence="8">
    <location>
        <position position="87"/>
    </location>
</feature>
<evidence type="ECO:0000256" key="2">
    <source>
        <dbReference type="ARBA" id="ARBA00022598"/>
    </source>
</evidence>
<dbReference type="NCBIfam" id="NF002957">
    <property type="entry name" value="PRK03619.1"/>
    <property type="match status" value="1"/>
</dbReference>
<dbReference type="PIRSF" id="PIRSF001586">
    <property type="entry name" value="FGAM_synth_I"/>
    <property type="match status" value="1"/>
</dbReference>
<dbReference type="Pfam" id="PF13507">
    <property type="entry name" value="GATase_5"/>
    <property type="match status" value="1"/>
</dbReference>
<keyword evidence="1 8" id="KW-0963">Cytoplasm</keyword>
<dbReference type="UniPathway" id="UPA00074">
    <property type="reaction ID" value="UER00128"/>
</dbReference>
<proteinExistence type="inferred from homology"/>
<accession>A0A7C2K5A5</accession>
<evidence type="ECO:0000256" key="8">
    <source>
        <dbReference type="HAMAP-Rule" id="MF_00421"/>
    </source>
</evidence>
<comment type="subunit">
    <text evidence="8">Part of the FGAM synthase complex composed of 1 PurL, 1 PurQ and 2 PurS subunits.</text>
</comment>
<evidence type="ECO:0000256" key="1">
    <source>
        <dbReference type="ARBA" id="ARBA00022490"/>
    </source>
</evidence>
<comment type="subcellular location">
    <subcellularLocation>
        <location evidence="8">Cytoplasm</location>
    </subcellularLocation>
</comment>
<feature type="active site" evidence="8">
    <location>
        <position position="198"/>
    </location>
</feature>
<gene>
    <name evidence="8 9" type="primary">purQ</name>
    <name evidence="9" type="ORF">ENQ77_06210</name>
    <name evidence="10" type="ORF">ENU66_05405</name>
</gene>
<evidence type="ECO:0000256" key="7">
    <source>
        <dbReference type="ARBA" id="ARBA00022962"/>
    </source>
</evidence>
<comment type="catalytic activity">
    <reaction evidence="8">
        <text>N(2)-formyl-N(1)-(5-phospho-beta-D-ribosyl)glycinamide + L-glutamine + ATP + H2O = 2-formamido-N(1)-(5-O-phospho-beta-D-ribosyl)acetamidine + L-glutamate + ADP + phosphate + H(+)</text>
        <dbReference type="Rhea" id="RHEA:17129"/>
        <dbReference type="ChEBI" id="CHEBI:15377"/>
        <dbReference type="ChEBI" id="CHEBI:15378"/>
        <dbReference type="ChEBI" id="CHEBI:29985"/>
        <dbReference type="ChEBI" id="CHEBI:30616"/>
        <dbReference type="ChEBI" id="CHEBI:43474"/>
        <dbReference type="ChEBI" id="CHEBI:58359"/>
        <dbReference type="ChEBI" id="CHEBI:147286"/>
        <dbReference type="ChEBI" id="CHEBI:147287"/>
        <dbReference type="ChEBI" id="CHEBI:456216"/>
        <dbReference type="EC" id="6.3.5.3"/>
    </reaction>
</comment>
<dbReference type="PROSITE" id="PS51273">
    <property type="entry name" value="GATASE_TYPE_1"/>
    <property type="match status" value="1"/>
</dbReference>
<dbReference type="AlphaFoldDB" id="A0A7C2K5A5"/>
<dbReference type="EC" id="3.5.1.2" evidence="8"/>
<evidence type="ECO:0000256" key="4">
    <source>
        <dbReference type="ARBA" id="ARBA00022755"/>
    </source>
</evidence>
<dbReference type="InterPro" id="IPR010075">
    <property type="entry name" value="PRibForGlyAmidine_synth_PurQ"/>
</dbReference>
<feature type="active site" evidence="8">
    <location>
        <position position="196"/>
    </location>
</feature>
<dbReference type="SMART" id="SM01211">
    <property type="entry name" value="GATase_5"/>
    <property type="match status" value="1"/>
</dbReference>
<evidence type="ECO:0000256" key="3">
    <source>
        <dbReference type="ARBA" id="ARBA00022741"/>
    </source>
</evidence>
<dbReference type="EMBL" id="DTDJ01000035">
    <property type="protein sequence ID" value="HGL17741.1"/>
    <property type="molecule type" value="Genomic_DNA"/>
</dbReference>
<dbReference type="EC" id="6.3.5.3" evidence="8"/>
<organism evidence="9">
    <name type="scientific">candidate division WOR-3 bacterium</name>
    <dbReference type="NCBI Taxonomy" id="2052148"/>
    <lineage>
        <taxon>Bacteria</taxon>
        <taxon>Bacteria division WOR-3</taxon>
    </lineage>
</organism>
<name>A0A7C2K5A5_UNCW3</name>
<comment type="caution">
    <text evidence="9">The sequence shown here is derived from an EMBL/GenBank/DDBJ whole genome shotgun (WGS) entry which is preliminary data.</text>
</comment>
<dbReference type="NCBIfam" id="TIGR01737">
    <property type="entry name" value="FGAM_synth_I"/>
    <property type="match status" value="1"/>
</dbReference>
<comment type="catalytic activity">
    <reaction evidence="8">
        <text>L-glutamine + H2O = L-glutamate + NH4(+)</text>
        <dbReference type="Rhea" id="RHEA:15889"/>
        <dbReference type="ChEBI" id="CHEBI:15377"/>
        <dbReference type="ChEBI" id="CHEBI:28938"/>
        <dbReference type="ChEBI" id="CHEBI:29985"/>
        <dbReference type="ChEBI" id="CHEBI:58359"/>
        <dbReference type="EC" id="3.5.1.2"/>
    </reaction>
</comment>
<comment type="pathway">
    <text evidence="8">Purine metabolism; IMP biosynthesis via de novo pathway; 5-amino-1-(5-phospho-D-ribosyl)imidazole from N(2)-formyl-N(1)-(5-phospho-D-ribosyl)glycinamide: step 1/2.</text>
</comment>
<sequence>MRAGVVVFPGTNCETETFYVLKDLAGFDTYYIWHEETSIDKFSLVVLPGGFSYGDYLRPGAMAKVSPVMEAIVEYVEKEKGLVLGICNGFQILTEAGLLTGGLIRNKNLKFICKDVLVKVENDELPLTRNFEKDETLVLPIAHMDGRFVAHQDQLNYLVEKNLIFLKYEGENPNGSLLNIAGITNEKRNVFGMMPHPERNSEKILGTGDGLKFFLSLKEYLENG</sequence>
<dbReference type="GO" id="GO:0004359">
    <property type="term" value="F:glutaminase activity"/>
    <property type="evidence" value="ECO:0007669"/>
    <property type="project" value="UniProtKB-EC"/>
</dbReference>
<evidence type="ECO:0000313" key="10">
    <source>
        <dbReference type="EMBL" id="HGL17741.1"/>
    </source>
</evidence>
<dbReference type="GO" id="GO:0005737">
    <property type="term" value="C:cytoplasm"/>
    <property type="evidence" value="ECO:0007669"/>
    <property type="project" value="UniProtKB-SubCell"/>
</dbReference>
<keyword evidence="3 8" id="KW-0547">Nucleotide-binding</keyword>
<dbReference type="GO" id="GO:0004642">
    <property type="term" value="F:phosphoribosylformylglycinamidine synthase activity"/>
    <property type="evidence" value="ECO:0007669"/>
    <property type="project" value="UniProtKB-UniRule"/>
</dbReference>
<comment type="function">
    <text evidence="8">Part of the phosphoribosylformylglycinamidine synthase complex involved in the purines biosynthetic pathway. Catalyzes the ATP-dependent conversion of formylglycinamide ribonucleotide (FGAR) and glutamine to yield formylglycinamidine ribonucleotide (FGAM) and glutamate. The FGAM synthase complex is composed of three subunits. PurQ produces an ammonia molecule by converting glutamine to glutamate. PurL transfers the ammonia molecule to FGAR to form FGAM in an ATP-dependent manner. PurS interacts with PurQ and PurL and is thought to assist in the transfer of the ammonia molecule from PurQ to PurL.</text>
</comment>
<reference evidence="9" key="1">
    <citation type="journal article" date="2020" name="mSystems">
        <title>Genome- and Community-Level Interaction Insights into Carbon Utilization and Element Cycling Functions of Hydrothermarchaeota in Hydrothermal Sediment.</title>
        <authorList>
            <person name="Zhou Z."/>
            <person name="Liu Y."/>
            <person name="Xu W."/>
            <person name="Pan J."/>
            <person name="Luo Z.H."/>
            <person name="Li M."/>
        </authorList>
    </citation>
    <scope>NUCLEOTIDE SEQUENCE [LARGE SCALE GENOMIC DNA]</scope>
    <source>
        <strain evidence="9">SpSt-34</strain>
        <strain evidence="10">SpSt-69</strain>
    </source>
</reference>
<evidence type="ECO:0000313" key="9">
    <source>
        <dbReference type="EMBL" id="HEN28229.1"/>
    </source>
</evidence>
<keyword evidence="2 8" id="KW-0436">Ligase</keyword>
<keyword evidence="4 8" id="KW-0658">Purine biosynthesis</keyword>
<dbReference type="Gene3D" id="3.40.50.880">
    <property type="match status" value="1"/>
</dbReference>
<keyword evidence="7 8" id="KW-0315">Glutamine amidotransferase</keyword>
<evidence type="ECO:0000256" key="6">
    <source>
        <dbReference type="ARBA" id="ARBA00022840"/>
    </source>
</evidence>
<dbReference type="PANTHER" id="PTHR47552">
    <property type="entry name" value="PHOSPHORIBOSYLFORMYLGLYCINAMIDINE SYNTHASE SUBUNIT PURQ"/>
    <property type="match status" value="1"/>
</dbReference>
<dbReference type="PANTHER" id="PTHR47552:SF1">
    <property type="entry name" value="PHOSPHORIBOSYLFORMYLGLYCINAMIDINE SYNTHASE SUBUNIT PURQ"/>
    <property type="match status" value="1"/>
</dbReference>
<evidence type="ECO:0000256" key="5">
    <source>
        <dbReference type="ARBA" id="ARBA00022801"/>
    </source>
</evidence>